<comment type="catalytic activity">
    <reaction evidence="11">
        <text>a tRNA with a 3' CCA end + 2 CTP + ATP = a tRNA with a 3' CCACCA end + 3 diphosphate</text>
        <dbReference type="Rhea" id="RHEA:76235"/>
        <dbReference type="Rhea" id="RHEA-COMP:10468"/>
        <dbReference type="Rhea" id="RHEA-COMP:18655"/>
        <dbReference type="ChEBI" id="CHEBI:30616"/>
        <dbReference type="ChEBI" id="CHEBI:33019"/>
        <dbReference type="ChEBI" id="CHEBI:37563"/>
        <dbReference type="ChEBI" id="CHEBI:83071"/>
        <dbReference type="ChEBI" id="CHEBI:195187"/>
    </reaction>
</comment>
<feature type="binding site" evidence="11">
    <location>
        <position position="140"/>
    </location>
    <ligand>
        <name>ATP</name>
        <dbReference type="ChEBI" id="CHEBI:30616"/>
    </ligand>
</feature>
<comment type="miscellaneous">
    <text evidence="11">A single active site specifically recognizes both ATP and CTP and is responsible for their addition.</text>
</comment>
<keyword evidence="10 11" id="KW-0694">RNA-binding</keyword>
<sequence length="393" mass="43415">MDIYLVGGAVRDALLGLPVSDRDWVVVGATPEMMLARGYQQVGRDFPVFLHPDTREEYALARTERKTGAGYTGFACYSAPDVTLEDDLQRRDLTINAIAQSADGTLHDPYHGADDLKNRVLRHVSAAFTEDPLRVLRVARFAARFAPQGFVIAPETLALMSAITQQGELAHLTAERVWKETEKALNSPCPDIYFAVLRDCGALAVLFPELEALFSATDGQTGYDILTAALLRRTVLLTDSTDIRFAALCLYLSCHSTAEETAAIQKMSERLRVPNPARDLALLATRDYRTVHDISHLAADDIIALFDSLDAWRKPERITQLAILCEADYRSRIAPDAADYPQGQLLAEAFALAQLVAVKPVIEAGFKGADIKAELTRRRAEAIRVWQQKSRSS</sequence>
<dbReference type="GO" id="GO:0005524">
    <property type="term" value="F:ATP binding"/>
    <property type="evidence" value="ECO:0007669"/>
    <property type="project" value="UniProtKB-UniRule"/>
</dbReference>
<feature type="domain" description="tRNA nucleotidyltransferase/poly(A) polymerase RNA and SrmB- binding" evidence="13">
    <location>
        <begin position="149"/>
        <end position="212"/>
    </location>
</feature>
<evidence type="ECO:0000256" key="2">
    <source>
        <dbReference type="ARBA" id="ARBA00022679"/>
    </source>
</evidence>
<keyword evidence="7 11" id="KW-0692">RNA repair</keyword>
<evidence type="ECO:0000256" key="11">
    <source>
        <dbReference type="HAMAP-Rule" id="MF_01262"/>
    </source>
</evidence>
<accession>A0A8I0U6X8</accession>
<keyword evidence="6 11" id="KW-0547">Nucleotide-binding</keyword>
<reference evidence="14" key="1">
    <citation type="submission" date="2017-12" db="EMBL/GenBank/DDBJ databases">
        <title>Genome sequencing and analysis.</title>
        <authorList>
            <person name="Huang Y.-T."/>
        </authorList>
    </citation>
    <scope>NUCLEOTIDE SEQUENCE</scope>
    <source>
        <strain evidence="14">VGH116</strain>
    </source>
</reference>
<comment type="caution">
    <text evidence="14">The sequence shown here is derived from an EMBL/GenBank/DDBJ whole genome shotgun (WGS) entry which is preliminary data.</text>
</comment>
<dbReference type="GO" id="GO:0004810">
    <property type="term" value="F:CCA tRNA nucleotidyltransferase activity"/>
    <property type="evidence" value="ECO:0007669"/>
    <property type="project" value="UniProtKB-UniRule"/>
</dbReference>
<dbReference type="InterPro" id="IPR043519">
    <property type="entry name" value="NT_sf"/>
</dbReference>
<feature type="binding site" evidence="11">
    <location>
        <position position="11"/>
    </location>
    <ligand>
        <name>ATP</name>
        <dbReference type="ChEBI" id="CHEBI:30616"/>
    </ligand>
</feature>
<keyword evidence="5 11" id="KW-0479">Metal-binding</keyword>
<dbReference type="HAMAP" id="MF_01262">
    <property type="entry name" value="CCA_bact_type2"/>
    <property type="match status" value="1"/>
</dbReference>
<dbReference type="InterPro" id="IPR032828">
    <property type="entry name" value="PolyA_RNA-bd"/>
</dbReference>
<evidence type="ECO:0000313" key="16">
    <source>
        <dbReference type="Proteomes" id="UP000650477"/>
    </source>
</evidence>
<evidence type="ECO:0000256" key="7">
    <source>
        <dbReference type="ARBA" id="ARBA00022800"/>
    </source>
</evidence>
<dbReference type="GO" id="GO:0016787">
    <property type="term" value="F:hydrolase activity"/>
    <property type="evidence" value="ECO:0007669"/>
    <property type="project" value="UniProtKB-KW"/>
</dbReference>
<comment type="cofactor">
    <cofactor evidence="1 11">
        <name>Mg(2+)</name>
        <dbReference type="ChEBI" id="CHEBI:18420"/>
    </cofactor>
</comment>
<feature type="binding site" evidence="11">
    <location>
        <position position="8"/>
    </location>
    <ligand>
        <name>CTP</name>
        <dbReference type="ChEBI" id="CHEBI:37563"/>
    </ligand>
</feature>
<dbReference type="Gene3D" id="1.10.3090.10">
    <property type="entry name" value="cca-adding enzyme, domain 2"/>
    <property type="match status" value="1"/>
</dbReference>
<feature type="binding site" evidence="11">
    <location>
        <position position="137"/>
    </location>
    <ligand>
        <name>ATP</name>
        <dbReference type="ChEBI" id="CHEBI:30616"/>
    </ligand>
</feature>
<dbReference type="PANTHER" id="PTHR47545">
    <property type="entry name" value="MULTIFUNCTIONAL CCA PROTEIN"/>
    <property type="match status" value="1"/>
</dbReference>
<dbReference type="InterPro" id="IPR002646">
    <property type="entry name" value="PolA_pol_head_dom"/>
</dbReference>
<evidence type="ECO:0000256" key="8">
    <source>
        <dbReference type="ARBA" id="ARBA00022840"/>
    </source>
</evidence>
<keyword evidence="8 11" id="KW-0067">ATP-binding</keyword>
<keyword evidence="3 11" id="KW-0819">tRNA processing</keyword>
<reference evidence="15" key="2">
    <citation type="submission" date="2023-02" db="EMBL/GenBank/DDBJ databases">
        <title>Detection, antimicrobial susceptibility and genomic characterization of NDM-producing species of Morganellaceae, Yersiniaceae, and Enterobacteriaceae other than Klebsiella.</title>
        <authorList>
            <person name="Camargo C.H."/>
            <person name="Sacchi C.T."/>
            <person name="Campos K.R."/>
        </authorList>
    </citation>
    <scope>NUCLEOTIDE SEQUENCE</scope>
    <source>
        <strain evidence="15">1189_21</strain>
    </source>
</reference>
<dbReference type="EMBL" id="PKLF01000012">
    <property type="protein sequence ID" value="MBE8613509.1"/>
    <property type="molecule type" value="Genomic_DNA"/>
</dbReference>
<evidence type="ECO:0000259" key="12">
    <source>
        <dbReference type="Pfam" id="PF01743"/>
    </source>
</evidence>
<feature type="binding site" evidence="11">
    <location>
        <position position="23"/>
    </location>
    <ligand>
        <name>Mg(2+)</name>
        <dbReference type="ChEBI" id="CHEBI:18420"/>
    </ligand>
</feature>
<dbReference type="GO" id="GO:0001680">
    <property type="term" value="P:tRNA 3'-terminal CCA addition"/>
    <property type="evidence" value="ECO:0007669"/>
    <property type="project" value="UniProtKB-UniRule"/>
</dbReference>
<keyword evidence="15" id="KW-0378">Hydrolase</keyword>
<evidence type="ECO:0000256" key="4">
    <source>
        <dbReference type="ARBA" id="ARBA00022695"/>
    </source>
</evidence>
<dbReference type="Proteomes" id="UP000650477">
    <property type="component" value="Unassembled WGS sequence"/>
</dbReference>
<dbReference type="FunFam" id="3.30.460.10:FF:000016">
    <property type="entry name" value="Multifunctional CCA protein"/>
    <property type="match status" value="1"/>
</dbReference>
<evidence type="ECO:0000256" key="1">
    <source>
        <dbReference type="ARBA" id="ARBA00001946"/>
    </source>
</evidence>
<feature type="binding site" evidence="11">
    <location>
        <position position="11"/>
    </location>
    <ligand>
        <name>CTP</name>
        <dbReference type="ChEBI" id="CHEBI:37563"/>
    </ligand>
</feature>
<dbReference type="Proteomes" id="UP001182247">
    <property type="component" value="Unassembled WGS sequence"/>
</dbReference>
<evidence type="ECO:0000313" key="14">
    <source>
        <dbReference type="EMBL" id="MBE8613509.1"/>
    </source>
</evidence>
<protein>
    <recommendedName>
        <fullName evidence="11">CCA-adding enzyme</fullName>
        <ecNumber evidence="11">2.7.7.72</ecNumber>
    </recommendedName>
    <alternativeName>
        <fullName evidence="11">CCA tRNA nucleotidyltransferase</fullName>
    </alternativeName>
    <alternativeName>
        <fullName evidence="11">tRNA CCA-pyrophosphorylase</fullName>
    </alternativeName>
    <alternativeName>
        <fullName evidence="11">tRNA adenylyl-/cytidylyl- transferase</fullName>
    </alternativeName>
    <alternativeName>
        <fullName evidence="11">tRNA nucleotidyltransferase</fullName>
    </alternativeName>
    <alternativeName>
        <fullName evidence="11">tRNA-NT</fullName>
    </alternativeName>
</protein>
<dbReference type="PANTHER" id="PTHR47545:SF1">
    <property type="entry name" value="MULTIFUNCTIONAL CCA PROTEIN"/>
    <property type="match status" value="1"/>
</dbReference>
<keyword evidence="4 11" id="KW-0548">Nucleotidyltransferase</keyword>
<evidence type="ECO:0000256" key="9">
    <source>
        <dbReference type="ARBA" id="ARBA00022842"/>
    </source>
</evidence>
<feature type="binding site" evidence="11">
    <location>
        <position position="91"/>
    </location>
    <ligand>
        <name>CTP</name>
        <dbReference type="ChEBI" id="CHEBI:37563"/>
    </ligand>
</feature>
<dbReference type="PIRSF" id="PIRSF000813">
    <property type="entry name" value="CCA_bact"/>
    <property type="match status" value="1"/>
</dbReference>
<feature type="domain" description="Poly A polymerase head" evidence="12">
    <location>
        <begin position="3"/>
        <end position="122"/>
    </location>
</feature>
<name>A0A8I0U6X8_MORMO</name>
<comment type="function">
    <text evidence="11">Catalyzes the addition and repair of the essential 3'-terminal CCA sequence in tRNAs without using a nucleic acid template. Adds these three nucleotides in the order of C, C, and A to the tRNA nucleotide-73, using CTP and ATP as substrates and producing inorganic pyrophosphate. tRNA 3'-terminal CCA addition is required both for tRNA processing and repair. Also involved in tRNA surveillance by mediating tandem CCA addition to generate a CCACCA at the 3' terminus of unstable tRNAs. While stable tRNAs receive only 3'-terminal CCA, unstable tRNAs are marked with CCACCA and rapidly degraded.</text>
</comment>
<evidence type="ECO:0000256" key="10">
    <source>
        <dbReference type="ARBA" id="ARBA00022884"/>
    </source>
</evidence>
<keyword evidence="9 11" id="KW-0460">Magnesium</keyword>
<dbReference type="Gene3D" id="3.30.460.10">
    <property type="entry name" value="Beta Polymerase, domain 2"/>
    <property type="match status" value="1"/>
</dbReference>
<proteinExistence type="inferred from homology"/>
<dbReference type="GO" id="GO:0042245">
    <property type="term" value="P:RNA repair"/>
    <property type="evidence" value="ECO:0007669"/>
    <property type="project" value="UniProtKB-KW"/>
</dbReference>
<dbReference type="InterPro" id="IPR050124">
    <property type="entry name" value="tRNA_CCA-adding_enzyme"/>
</dbReference>
<comment type="catalytic activity">
    <reaction evidence="11">
        <text>a tRNA precursor + 2 CTP + ATP = a tRNA with a 3' CCA end + 3 diphosphate</text>
        <dbReference type="Rhea" id="RHEA:14433"/>
        <dbReference type="Rhea" id="RHEA-COMP:10465"/>
        <dbReference type="Rhea" id="RHEA-COMP:10468"/>
        <dbReference type="ChEBI" id="CHEBI:30616"/>
        <dbReference type="ChEBI" id="CHEBI:33019"/>
        <dbReference type="ChEBI" id="CHEBI:37563"/>
        <dbReference type="ChEBI" id="CHEBI:74896"/>
        <dbReference type="ChEBI" id="CHEBI:83071"/>
        <dbReference type="EC" id="2.7.7.72"/>
    </reaction>
</comment>
<dbReference type="NCBIfam" id="NF008137">
    <property type="entry name" value="PRK10885.1"/>
    <property type="match status" value="1"/>
</dbReference>
<dbReference type="EMBL" id="JAPKIY010000008">
    <property type="protein sequence ID" value="MDS0897391.1"/>
    <property type="molecule type" value="Genomic_DNA"/>
</dbReference>
<dbReference type="CDD" id="cd05398">
    <property type="entry name" value="NT_ClassII-CCAase"/>
    <property type="match status" value="1"/>
</dbReference>
<dbReference type="GO" id="GO:0000049">
    <property type="term" value="F:tRNA binding"/>
    <property type="evidence" value="ECO:0007669"/>
    <property type="project" value="UniProtKB-UniRule"/>
</dbReference>
<dbReference type="Pfam" id="PF01743">
    <property type="entry name" value="PolyA_pol"/>
    <property type="match status" value="1"/>
</dbReference>
<keyword evidence="2 11" id="KW-0808">Transferase</keyword>
<dbReference type="EC" id="2.7.7.72" evidence="11"/>
<dbReference type="AlphaFoldDB" id="A0A8I0U6X8"/>
<dbReference type="RefSeq" id="WP_032098748.1">
    <property type="nucleotide sequence ID" value="NZ_CAXOML010000013.1"/>
</dbReference>
<dbReference type="SUPFAM" id="SSF81891">
    <property type="entry name" value="Poly A polymerase C-terminal region-like"/>
    <property type="match status" value="1"/>
</dbReference>
<evidence type="ECO:0000256" key="5">
    <source>
        <dbReference type="ARBA" id="ARBA00022723"/>
    </source>
</evidence>
<feature type="binding site" evidence="11">
    <location>
        <position position="91"/>
    </location>
    <ligand>
        <name>ATP</name>
        <dbReference type="ChEBI" id="CHEBI:30616"/>
    </ligand>
</feature>
<dbReference type="SUPFAM" id="SSF81301">
    <property type="entry name" value="Nucleotidyltransferase"/>
    <property type="match status" value="1"/>
</dbReference>
<feature type="binding site" evidence="11">
    <location>
        <position position="140"/>
    </location>
    <ligand>
        <name>CTP</name>
        <dbReference type="ChEBI" id="CHEBI:37563"/>
    </ligand>
</feature>
<evidence type="ECO:0000313" key="15">
    <source>
        <dbReference type="EMBL" id="MDS0897391.1"/>
    </source>
</evidence>
<feature type="binding site" evidence="11">
    <location>
        <position position="21"/>
    </location>
    <ligand>
        <name>Mg(2+)</name>
        <dbReference type="ChEBI" id="CHEBI:18420"/>
    </ligand>
</feature>
<dbReference type="InterPro" id="IPR012006">
    <property type="entry name" value="CCA_bact"/>
</dbReference>
<feature type="binding site" evidence="11">
    <location>
        <position position="8"/>
    </location>
    <ligand>
        <name>ATP</name>
        <dbReference type="ChEBI" id="CHEBI:30616"/>
    </ligand>
</feature>
<feature type="binding site" evidence="11">
    <location>
        <position position="137"/>
    </location>
    <ligand>
        <name>CTP</name>
        <dbReference type="ChEBI" id="CHEBI:37563"/>
    </ligand>
</feature>
<gene>
    <name evidence="11" type="primary">cca</name>
    <name evidence="14" type="ORF">CYG68_14030</name>
    <name evidence="15" type="ORF">OSC06_05360</name>
</gene>
<comment type="similarity">
    <text evidence="11">Belongs to the tRNA nucleotidyltransferase/poly(A) polymerase family. Bacterial CCA-adding enzyme type 2 subfamily.</text>
</comment>
<dbReference type="GO" id="GO:0000287">
    <property type="term" value="F:magnesium ion binding"/>
    <property type="evidence" value="ECO:0007669"/>
    <property type="project" value="UniProtKB-UniRule"/>
</dbReference>
<organism evidence="14 16">
    <name type="scientific">Morganella morganii</name>
    <name type="common">Proteus morganii</name>
    <dbReference type="NCBI Taxonomy" id="582"/>
    <lineage>
        <taxon>Bacteria</taxon>
        <taxon>Pseudomonadati</taxon>
        <taxon>Pseudomonadota</taxon>
        <taxon>Gammaproteobacteria</taxon>
        <taxon>Enterobacterales</taxon>
        <taxon>Morganellaceae</taxon>
        <taxon>Morganella</taxon>
    </lineage>
</organism>
<evidence type="ECO:0000256" key="3">
    <source>
        <dbReference type="ARBA" id="ARBA00022694"/>
    </source>
</evidence>
<dbReference type="Pfam" id="PF12627">
    <property type="entry name" value="PolyA_pol_RNAbd"/>
    <property type="match status" value="1"/>
</dbReference>
<evidence type="ECO:0000259" key="13">
    <source>
        <dbReference type="Pfam" id="PF12627"/>
    </source>
</evidence>
<evidence type="ECO:0000256" key="6">
    <source>
        <dbReference type="ARBA" id="ARBA00022741"/>
    </source>
</evidence>